<keyword evidence="4" id="KW-1185">Reference proteome</keyword>
<gene>
    <name evidence="3" type="ORF">B0J11DRAFT_582001</name>
</gene>
<dbReference type="Proteomes" id="UP000700596">
    <property type="component" value="Unassembled WGS sequence"/>
</dbReference>
<sequence>MNMERLYHIKLFYNRKPGITPEEFNSYWANNHTALATNFHLRMGVVKYSQYHSTPSLRDLVRIPGGLPILEFDGAAEFWVHSLETFQAMGSDKEYLEKIQPDEANFIDLTSFRMVVGFDYINVENQNAVVEHGRKY</sequence>
<reference evidence="3" key="1">
    <citation type="journal article" date="2021" name="Nat. Commun.">
        <title>Genetic determinants of endophytism in the Arabidopsis root mycobiome.</title>
        <authorList>
            <person name="Mesny F."/>
            <person name="Miyauchi S."/>
            <person name="Thiergart T."/>
            <person name="Pickel B."/>
            <person name="Atanasova L."/>
            <person name="Karlsson M."/>
            <person name="Huettel B."/>
            <person name="Barry K.W."/>
            <person name="Haridas S."/>
            <person name="Chen C."/>
            <person name="Bauer D."/>
            <person name="Andreopoulos W."/>
            <person name="Pangilinan J."/>
            <person name="LaButti K."/>
            <person name="Riley R."/>
            <person name="Lipzen A."/>
            <person name="Clum A."/>
            <person name="Drula E."/>
            <person name="Henrissat B."/>
            <person name="Kohler A."/>
            <person name="Grigoriev I.V."/>
            <person name="Martin F.M."/>
            <person name="Hacquard S."/>
        </authorList>
    </citation>
    <scope>NUCLEOTIDE SEQUENCE</scope>
    <source>
        <strain evidence="3">MPI-CAGE-CH-0243</strain>
    </source>
</reference>
<feature type="domain" description="EthD" evidence="2">
    <location>
        <begin position="16"/>
        <end position="109"/>
    </location>
</feature>
<evidence type="ECO:0000313" key="4">
    <source>
        <dbReference type="Proteomes" id="UP000700596"/>
    </source>
</evidence>
<dbReference type="Gene3D" id="3.30.70.100">
    <property type="match status" value="1"/>
</dbReference>
<name>A0A9P9DLQ4_9PLEO</name>
<dbReference type="InterPro" id="IPR009799">
    <property type="entry name" value="EthD_dom"/>
</dbReference>
<dbReference type="InterPro" id="IPR011008">
    <property type="entry name" value="Dimeric_a/b-barrel"/>
</dbReference>
<accession>A0A9P9DLQ4</accession>
<evidence type="ECO:0000313" key="3">
    <source>
        <dbReference type="EMBL" id="KAH7121257.1"/>
    </source>
</evidence>
<dbReference type="Pfam" id="PF07110">
    <property type="entry name" value="EthD"/>
    <property type="match status" value="1"/>
</dbReference>
<dbReference type="SUPFAM" id="SSF54909">
    <property type="entry name" value="Dimeric alpha+beta barrel"/>
    <property type="match status" value="1"/>
</dbReference>
<dbReference type="EMBL" id="JAGMWT010000010">
    <property type="protein sequence ID" value="KAH7121257.1"/>
    <property type="molecule type" value="Genomic_DNA"/>
</dbReference>
<comment type="caution">
    <text evidence="3">The sequence shown here is derived from an EMBL/GenBank/DDBJ whole genome shotgun (WGS) entry which is preliminary data.</text>
</comment>
<evidence type="ECO:0000259" key="2">
    <source>
        <dbReference type="Pfam" id="PF07110"/>
    </source>
</evidence>
<protein>
    <submittedName>
        <fullName evidence="3">EthD domain-containing protein</fullName>
    </submittedName>
</protein>
<dbReference type="GO" id="GO:0016491">
    <property type="term" value="F:oxidoreductase activity"/>
    <property type="evidence" value="ECO:0007669"/>
    <property type="project" value="InterPro"/>
</dbReference>
<organism evidence="3 4">
    <name type="scientific">Dendryphion nanum</name>
    <dbReference type="NCBI Taxonomy" id="256645"/>
    <lineage>
        <taxon>Eukaryota</taxon>
        <taxon>Fungi</taxon>
        <taxon>Dikarya</taxon>
        <taxon>Ascomycota</taxon>
        <taxon>Pezizomycotina</taxon>
        <taxon>Dothideomycetes</taxon>
        <taxon>Pleosporomycetidae</taxon>
        <taxon>Pleosporales</taxon>
        <taxon>Torulaceae</taxon>
        <taxon>Dendryphion</taxon>
    </lineage>
</organism>
<proteinExistence type="inferred from homology"/>
<evidence type="ECO:0000256" key="1">
    <source>
        <dbReference type="ARBA" id="ARBA00005986"/>
    </source>
</evidence>
<comment type="similarity">
    <text evidence="1">Belongs to the tpcK family.</text>
</comment>
<dbReference type="OrthoDB" id="3183782at2759"/>
<dbReference type="AlphaFoldDB" id="A0A9P9DLQ4"/>